<proteinExistence type="predicted"/>
<dbReference type="RefSeq" id="WP_184028067.1">
    <property type="nucleotide sequence ID" value="NZ_JACHFN010000005.1"/>
</dbReference>
<organism evidence="1 2">
    <name type="scientific">Deinococcus budaensis</name>
    <dbReference type="NCBI Taxonomy" id="1665626"/>
    <lineage>
        <taxon>Bacteria</taxon>
        <taxon>Thermotogati</taxon>
        <taxon>Deinococcota</taxon>
        <taxon>Deinococci</taxon>
        <taxon>Deinococcales</taxon>
        <taxon>Deinococcaceae</taxon>
        <taxon>Deinococcus</taxon>
    </lineage>
</organism>
<comment type="caution">
    <text evidence="1">The sequence shown here is derived from an EMBL/GenBank/DDBJ whole genome shotgun (WGS) entry which is preliminary data.</text>
</comment>
<dbReference type="EMBL" id="JACHFN010000005">
    <property type="protein sequence ID" value="MBB5234353.1"/>
    <property type="molecule type" value="Genomic_DNA"/>
</dbReference>
<sequence>MPSKVDGLMVEVVLDEPGTPPQAGDTVSDPAGNDDRVLQSLSLGAAQGWWLIEGQLIL</sequence>
<dbReference type="Proteomes" id="UP000525389">
    <property type="component" value="Unassembled WGS sequence"/>
</dbReference>
<gene>
    <name evidence="1" type="ORF">HNQ09_001791</name>
</gene>
<protein>
    <submittedName>
        <fullName evidence="1">Uncharacterized protein</fullName>
    </submittedName>
</protein>
<name>A0A7W8GFI2_9DEIO</name>
<evidence type="ECO:0000313" key="2">
    <source>
        <dbReference type="Proteomes" id="UP000525389"/>
    </source>
</evidence>
<accession>A0A7W8GFI2</accession>
<dbReference type="AlphaFoldDB" id="A0A7W8GFI2"/>
<keyword evidence="2" id="KW-1185">Reference proteome</keyword>
<evidence type="ECO:0000313" key="1">
    <source>
        <dbReference type="EMBL" id="MBB5234353.1"/>
    </source>
</evidence>
<reference evidence="1 2" key="1">
    <citation type="submission" date="2020-08" db="EMBL/GenBank/DDBJ databases">
        <title>Genomic Encyclopedia of Type Strains, Phase IV (KMG-IV): sequencing the most valuable type-strain genomes for metagenomic binning, comparative biology and taxonomic classification.</title>
        <authorList>
            <person name="Goeker M."/>
        </authorList>
    </citation>
    <scope>NUCLEOTIDE SEQUENCE [LARGE SCALE GENOMIC DNA]</scope>
    <source>
        <strain evidence="1 2">DSM 101791</strain>
    </source>
</reference>